<name>A0A642C0A0_BACOV</name>
<proteinExistence type="predicted"/>
<feature type="coiled-coil region" evidence="1">
    <location>
        <begin position="193"/>
        <end position="286"/>
    </location>
</feature>
<comment type="caution">
    <text evidence="2">The sequence shown here is derived from an EMBL/GenBank/DDBJ whole genome shotgun (WGS) entry which is preliminary data.</text>
</comment>
<sequence>CIDTDEPEGIVDLRGAKSELIKAQAAVKLVEVEWQKAQVAYQELVNKSKELDNQYKEYDVQMHALDVKLKELEVERAQAATEQAKAEAEAKIAEANRNKAYWENKMAEEAEIFKAAMLNYQTQTAQAQEAYDNAMKLIEAGKLLLSDGEKAIIDKAQQRLYVASASLNQYYTALKTAQDNYYDALVNPNLPTLASLQAELKLAQIAVEKAEILLDEKNNMLALAEDFDAAAWDDKILDLKKKKSEYESEKSKADVEIATIKTSADYKAAEQKVAEKIKARKAAKEAYDKAVADSTTQVNTQLDIAAYKSEPINEGLKTLFSSSNDFTSLDGYTVSTGVFDYPAVQYTQTEYNADLKIEDVTARTSQASLTLMKVNAWIDALGKYSVDENGVEWNKLTLAEKEKTAKNAKEKFEKDKANWEISAKAVKGTATTVPTTDLKKATDTYNSSYAAVESAVKAYN</sequence>
<protein>
    <submittedName>
        <fullName evidence="2">Uncharacterized protein</fullName>
    </submittedName>
</protein>
<accession>A0A642C0A0</accession>
<gene>
    <name evidence="2" type="ORF">F3B51_28980</name>
</gene>
<evidence type="ECO:0000256" key="1">
    <source>
        <dbReference type="SAM" id="Coils"/>
    </source>
</evidence>
<feature type="non-terminal residue" evidence="2">
    <location>
        <position position="1"/>
    </location>
</feature>
<keyword evidence="1" id="KW-0175">Coiled coil</keyword>
<organism evidence="2">
    <name type="scientific">Bacteroides ovatus</name>
    <dbReference type="NCBI Taxonomy" id="28116"/>
    <lineage>
        <taxon>Bacteria</taxon>
        <taxon>Pseudomonadati</taxon>
        <taxon>Bacteroidota</taxon>
        <taxon>Bacteroidia</taxon>
        <taxon>Bacteroidales</taxon>
        <taxon>Bacteroidaceae</taxon>
        <taxon>Bacteroides</taxon>
    </lineage>
</organism>
<dbReference type="AlphaFoldDB" id="A0A642C0A0"/>
<reference evidence="2" key="1">
    <citation type="journal article" date="2019" name="Nat. Med.">
        <title>A library of human gut bacterial isolates paired with longitudinal multiomics data enables mechanistic microbiome research.</title>
        <authorList>
            <person name="Poyet M."/>
            <person name="Groussin M."/>
            <person name="Gibbons S.M."/>
            <person name="Avila-Pacheco J."/>
            <person name="Jiang X."/>
            <person name="Kearney S.M."/>
            <person name="Perrotta A.R."/>
            <person name="Berdy B."/>
            <person name="Zhao S."/>
            <person name="Lieberman T.D."/>
            <person name="Swanson P.K."/>
            <person name="Smith M."/>
            <person name="Roesemann S."/>
            <person name="Alexander J.E."/>
            <person name="Rich S.A."/>
            <person name="Livny J."/>
            <person name="Vlamakis H."/>
            <person name="Clish C."/>
            <person name="Bullock K."/>
            <person name="Deik A."/>
            <person name="Scott J."/>
            <person name="Pierce K.A."/>
            <person name="Xavier R.J."/>
            <person name="Alm E.J."/>
        </authorList>
    </citation>
    <scope>NUCLEOTIDE SEQUENCE</scope>
    <source>
        <strain evidence="2">BIOML-A13</strain>
    </source>
</reference>
<feature type="non-terminal residue" evidence="2">
    <location>
        <position position="460"/>
    </location>
</feature>
<evidence type="ECO:0000313" key="2">
    <source>
        <dbReference type="EMBL" id="KAA4632486.1"/>
    </source>
</evidence>
<dbReference type="EMBL" id="VWFN01000237">
    <property type="protein sequence ID" value="KAA4632486.1"/>
    <property type="molecule type" value="Genomic_DNA"/>
</dbReference>
<feature type="coiled-coil region" evidence="1">
    <location>
        <begin position="41"/>
        <end position="105"/>
    </location>
</feature>